<dbReference type="Proteomes" id="UP001596391">
    <property type="component" value="Unassembled WGS sequence"/>
</dbReference>
<evidence type="ECO:0000313" key="8">
    <source>
        <dbReference type="Proteomes" id="UP001596391"/>
    </source>
</evidence>
<comment type="caution">
    <text evidence="7">The sequence shown here is derived from an EMBL/GenBank/DDBJ whole genome shotgun (WGS) entry which is preliminary data.</text>
</comment>
<evidence type="ECO:0000313" key="7">
    <source>
        <dbReference type="EMBL" id="MFC6645513.1"/>
    </source>
</evidence>
<dbReference type="Gene3D" id="2.70.98.60">
    <property type="entry name" value="alpha-galactosidase from lactobacil brevis"/>
    <property type="match status" value="1"/>
</dbReference>
<evidence type="ECO:0000256" key="1">
    <source>
        <dbReference type="ARBA" id="ARBA00001255"/>
    </source>
</evidence>
<reference evidence="8" key="1">
    <citation type="journal article" date="2019" name="Int. J. Syst. Evol. Microbiol.">
        <title>The Global Catalogue of Microorganisms (GCM) 10K type strain sequencing project: providing services to taxonomists for standard genome sequencing and annotation.</title>
        <authorList>
            <consortium name="The Broad Institute Genomics Platform"/>
            <consortium name="The Broad Institute Genome Sequencing Center for Infectious Disease"/>
            <person name="Wu L."/>
            <person name="Ma J."/>
        </authorList>
    </citation>
    <scope>NUCLEOTIDE SEQUENCE [LARGE SCALE GENOMIC DNA]</scope>
    <source>
        <strain evidence="8">CGMCC 1.16026</strain>
    </source>
</reference>
<keyword evidence="3 7" id="KW-0378">Hydrolase</keyword>
<evidence type="ECO:0000256" key="3">
    <source>
        <dbReference type="ARBA" id="ARBA00022801"/>
    </source>
</evidence>
<evidence type="ECO:0000256" key="5">
    <source>
        <dbReference type="SAM" id="SignalP"/>
    </source>
</evidence>
<dbReference type="InterPro" id="IPR038417">
    <property type="entry name" value="Alpga-gal_N_sf"/>
</dbReference>
<dbReference type="InterPro" id="IPR000111">
    <property type="entry name" value="Glyco_hydro_27/36_CS"/>
</dbReference>
<evidence type="ECO:0000256" key="4">
    <source>
        <dbReference type="ARBA" id="ARBA00023295"/>
    </source>
</evidence>
<dbReference type="PROSITE" id="PS00512">
    <property type="entry name" value="ALPHA_GALACTOSIDASE"/>
    <property type="match status" value="1"/>
</dbReference>
<dbReference type="PANTHER" id="PTHR43053:SF3">
    <property type="entry name" value="ALPHA-GALACTOSIDASE C-RELATED"/>
    <property type="match status" value="1"/>
</dbReference>
<name>A0ABW1Z8Z0_9BACT</name>
<dbReference type="SUPFAM" id="SSF51445">
    <property type="entry name" value="(Trans)glycosidases"/>
    <property type="match status" value="1"/>
</dbReference>
<protein>
    <recommendedName>
        <fullName evidence="2">alpha-galactosidase</fullName>
        <ecNumber evidence="2">3.2.1.22</ecNumber>
    </recommendedName>
</protein>
<dbReference type="EMBL" id="JBHSWI010000001">
    <property type="protein sequence ID" value="MFC6645513.1"/>
    <property type="molecule type" value="Genomic_DNA"/>
</dbReference>
<dbReference type="Pfam" id="PF16875">
    <property type="entry name" value="Glyco_hydro_36N"/>
    <property type="match status" value="1"/>
</dbReference>
<proteinExistence type="predicted"/>
<dbReference type="Pfam" id="PF02065">
    <property type="entry name" value="Melibiase"/>
    <property type="match status" value="1"/>
</dbReference>
<dbReference type="InterPro" id="IPR050985">
    <property type="entry name" value="Alpha-glycosidase_related"/>
</dbReference>
<evidence type="ECO:0000259" key="6">
    <source>
        <dbReference type="Pfam" id="PF16875"/>
    </source>
</evidence>
<dbReference type="EC" id="3.2.1.22" evidence="2"/>
<organism evidence="7 8">
    <name type="scientific">Granulicella cerasi</name>
    <dbReference type="NCBI Taxonomy" id="741063"/>
    <lineage>
        <taxon>Bacteria</taxon>
        <taxon>Pseudomonadati</taxon>
        <taxon>Acidobacteriota</taxon>
        <taxon>Terriglobia</taxon>
        <taxon>Terriglobales</taxon>
        <taxon>Acidobacteriaceae</taxon>
        <taxon>Granulicella</taxon>
    </lineage>
</organism>
<dbReference type="GO" id="GO:0004557">
    <property type="term" value="F:alpha-galactosidase activity"/>
    <property type="evidence" value="ECO:0007669"/>
    <property type="project" value="UniProtKB-EC"/>
</dbReference>
<dbReference type="PRINTS" id="PR00743">
    <property type="entry name" value="GLHYDRLASE36"/>
</dbReference>
<dbReference type="PANTHER" id="PTHR43053">
    <property type="entry name" value="GLYCOSIDASE FAMILY 31"/>
    <property type="match status" value="1"/>
</dbReference>
<comment type="catalytic activity">
    <reaction evidence="1">
        <text>Hydrolysis of terminal, non-reducing alpha-D-galactose residues in alpha-D-galactosides, including galactose oligosaccharides, galactomannans and galactolipids.</text>
        <dbReference type="EC" id="3.2.1.22"/>
    </reaction>
</comment>
<feature type="domain" description="Glycosyl hydrolase family 36 N-terminal" evidence="6">
    <location>
        <begin position="50"/>
        <end position="277"/>
    </location>
</feature>
<sequence>MRVKIAFLFFCLVAAAHAQSSIHTQAGTRIWNIHAGKMSYVIGVDEENVLQSLYWGPTIEDSYQWPTPHSQPERASFDLPINTTPLEYAGWGAGLFTEPALKVTSASGDRSMVLHFESADIEDKRLHIVLRDVHSIRVHLYYEPYPEGILGRSSRIENSGATPVQVEQASSATWSLPSGRKYEVSWLTGQWGAEWQLHREAMQPGVRVLESRRGSTSHQANPWFAIGQIDETTEHSGPVWFGELAWSGSWRMTIEETSLHLLRVTGGYNPFDFTYTLLPGKTLETPVFYGGYTADGQGEASRILHRFQLGKILPHHPSPAPRPIVYNSWEATEFGVNEKGQTALADKAAKLGVERFVVDDGWFGERNSDKAGLGDWTVNPKKFPHGLKPLIDHVHSLGMSFGLWVEPEMVNPDSNLYRQHPEWVMQFPGRQGTLARNQLVLNLARDDVKEFTFRWLDKLLRENDIAFLKWDYNRNWSEPGWEDEATESGLEHDGQKAIYVRYVQNLYEILARLKANHPELEIESCSGGGGRTDLGILRYTDEVWPSDNTDALDRLRIQEGFTHAYAPQTMAAWVTDVPNFWTEEAFLCSFDSSPRCKEH</sequence>
<dbReference type="CDD" id="cd14791">
    <property type="entry name" value="GH36"/>
    <property type="match status" value="1"/>
</dbReference>
<keyword evidence="4 7" id="KW-0326">Glycosidase</keyword>
<feature type="chain" id="PRO_5046242924" description="alpha-galactosidase" evidence="5">
    <location>
        <begin position="19"/>
        <end position="599"/>
    </location>
</feature>
<feature type="signal peptide" evidence="5">
    <location>
        <begin position="1"/>
        <end position="18"/>
    </location>
</feature>
<accession>A0ABW1Z8Z0</accession>
<keyword evidence="5" id="KW-0732">Signal</keyword>
<dbReference type="InterPro" id="IPR002252">
    <property type="entry name" value="Glyco_hydro_36"/>
</dbReference>
<dbReference type="Gene3D" id="3.20.20.70">
    <property type="entry name" value="Aldolase class I"/>
    <property type="match status" value="1"/>
</dbReference>
<gene>
    <name evidence="7" type="ORF">ACFQBQ_07915</name>
</gene>
<keyword evidence="8" id="KW-1185">Reference proteome</keyword>
<evidence type="ECO:0000256" key="2">
    <source>
        <dbReference type="ARBA" id="ARBA00012755"/>
    </source>
</evidence>
<dbReference type="RefSeq" id="WP_390234651.1">
    <property type="nucleotide sequence ID" value="NZ_JBHSWI010000001.1"/>
</dbReference>
<dbReference type="InterPro" id="IPR031704">
    <property type="entry name" value="Glyco_hydro_36_N"/>
</dbReference>
<dbReference type="InterPro" id="IPR017853">
    <property type="entry name" value="GH"/>
</dbReference>
<dbReference type="InterPro" id="IPR013785">
    <property type="entry name" value="Aldolase_TIM"/>
</dbReference>